<reference evidence="4" key="1">
    <citation type="submission" date="2019-08" db="EMBL/GenBank/DDBJ databases">
        <title>Limnoglobus roseus gen. nov., sp. nov., a novel freshwater planctomycete with a giant genome from the family Gemmataceae.</title>
        <authorList>
            <person name="Kulichevskaya I.S."/>
            <person name="Naumoff D.G."/>
            <person name="Miroshnikov K."/>
            <person name="Ivanova A."/>
            <person name="Philippov D.A."/>
            <person name="Hakobyan A."/>
            <person name="Rijpstra I.C."/>
            <person name="Sinninghe Damste J.S."/>
            <person name="Liesack W."/>
            <person name="Dedysh S.N."/>
        </authorList>
    </citation>
    <scope>NUCLEOTIDE SEQUENCE [LARGE SCALE GENOMIC DNA]</scope>
    <source>
        <strain evidence="4">PX52</strain>
    </source>
</reference>
<feature type="domain" description="Peptidase C39-like" evidence="2">
    <location>
        <begin position="257"/>
        <end position="378"/>
    </location>
</feature>
<keyword evidence="4" id="KW-1185">Reference proteome</keyword>
<organism evidence="3 4">
    <name type="scientific">Limnoglobus roseus</name>
    <dbReference type="NCBI Taxonomy" id="2598579"/>
    <lineage>
        <taxon>Bacteria</taxon>
        <taxon>Pseudomonadati</taxon>
        <taxon>Planctomycetota</taxon>
        <taxon>Planctomycetia</taxon>
        <taxon>Gemmatales</taxon>
        <taxon>Gemmataceae</taxon>
        <taxon>Limnoglobus</taxon>
    </lineage>
</organism>
<proteinExistence type="predicted"/>
<keyword evidence="1" id="KW-0732">Signal</keyword>
<dbReference type="InterPro" id="IPR011990">
    <property type="entry name" value="TPR-like_helical_dom_sf"/>
</dbReference>
<dbReference type="AlphaFoldDB" id="A0A5C1AU70"/>
<evidence type="ECO:0000256" key="1">
    <source>
        <dbReference type="SAM" id="SignalP"/>
    </source>
</evidence>
<name>A0A5C1AU70_9BACT</name>
<dbReference type="Gene3D" id="3.90.70.10">
    <property type="entry name" value="Cysteine proteinases"/>
    <property type="match status" value="1"/>
</dbReference>
<evidence type="ECO:0000259" key="2">
    <source>
        <dbReference type="Pfam" id="PF13529"/>
    </source>
</evidence>
<dbReference type="InterPro" id="IPR039564">
    <property type="entry name" value="Peptidase_C39-like"/>
</dbReference>
<dbReference type="RefSeq" id="WP_149115034.1">
    <property type="nucleotide sequence ID" value="NZ_CP042425.1"/>
</dbReference>
<sequence length="423" mass="45108">MRHLTPLLWTALAALATLAPAWGDDPLPQDLIAKAGRGDARAGLALAYRYRDGAGVKRDYAEALRWAHPAADRGYADAQDFVGWMYFEGLGVQRSPEIAAGYFKAAAGQSTAAAWNLGQCYFAGLGVDQDVPKALAAWTRAAARGHGRSASTAAMVYLAGDGVPADAKEARRLAERAAELNDPSGHVVLGEIHFRAGETEQARKCWTRVARTKSVGPIGPPTQPSDQLAAQQGADLLKLTAYRDRKPEPGRFALVTVPHVHQGWNNCGATSCAMLARAQGKPVGGWDVKRLCPSPPGTGTDWGDLLKASEKLALRWKLVTFTPDADGFVKAAAFARGELDAGRPLVVDFKYTGAEYPGGEAGHTLALVGYVAGEDLYVLCNPALATPGLQLMSAKDLQRYWRSDHYGAVAKNVLARPAIVLGR</sequence>
<feature type="signal peptide" evidence="1">
    <location>
        <begin position="1"/>
        <end position="23"/>
    </location>
</feature>
<dbReference type="Gene3D" id="1.25.40.10">
    <property type="entry name" value="Tetratricopeptide repeat domain"/>
    <property type="match status" value="1"/>
</dbReference>
<dbReference type="Proteomes" id="UP000324974">
    <property type="component" value="Chromosome"/>
</dbReference>
<dbReference type="PANTHER" id="PTHR11102">
    <property type="entry name" value="SEL-1-LIKE PROTEIN"/>
    <property type="match status" value="1"/>
</dbReference>
<gene>
    <name evidence="3" type="ORF">PX52LOC_07890</name>
</gene>
<dbReference type="Pfam" id="PF08238">
    <property type="entry name" value="Sel1"/>
    <property type="match status" value="4"/>
</dbReference>
<accession>A0A5C1AU70</accession>
<dbReference type="OrthoDB" id="7056571at2"/>
<dbReference type="EMBL" id="CP042425">
    <property type="protein sequence ID" value="QEL20774.1"/>
    <property type="molecule type" value="Genomic_DNA"/>
</dbReference>
<dbReference type="InterPro" id="IPR050767">
    <property type="entry name" value="Sel1_AlgK"/>
</dbReference>
<protein>
    <submittedName>
        <fullName evidence="3">Sel1 repeat family protein</fullName>
    </submittedName>
</protein>
<dbReference type="SMART" id="SM00671">
    <property type="entry name" value="SEL1"/>
    <property type="match status" value="5"/>
</dbReference>
<dbReference type="KEGG" id="lrs:PX52LOC_07890"/>
<dbReference type="PANTHER" id="PTHR11102:SF160">
    <property type="entry name" value="ERAD-ASSOCIATED E3 UBIQUITIN-PROTEIN LIGASE COMPONENT HRD3"/>
    <property type="match status" value="1"/>
</dbReference>
<evidence type="ECO:0000313" key="4">
    <source>
        <dbReference type="Proteomes" id="UP000324974"/>
    </source>
</evidence>
<dbReference type="Pfam" id="PF13529">
    <property type="entry name" value="Peptidase_C39_2"/>
    <property type="match status" value="1"/>
</dbReference>
<feature type="chain" id="PRO_5022979786" evidence="1">
    <location>
        <begin position="24"/>
        <end position="423"/>
    </location>
</feature>
<evidence type="ECO:0000313" key="3">
    <source>
        <dbReference type="EMBL" id="QEL20774.1"/>
    </source>
</evidence>
<dbReference type="InterPro" id="IPR006597">
    <property type="entry name" value="Sel1-like"/>
</dbReference>
<dbReference type="SUPFAM" id="SSF81901">
    <property type="entry name" value="HCP-like"/>
    <property type="match status" value="1"/>
</dbReference>